<evidence type="ECO:0000256" key="4">
    <source>
        <dbReference type="ARBA" id="ARBA00023136"/>
    </source>
</evidence>
<proteinExistence type="predicted"/>
<feature type="transmembrane region" description="Helical" evidence="5">
    <location>
        <begin position="166"/>
        <end position="189"/>
    </location>
</feature>
<dbReference type="AlphaFoldDB" id="A0A6L5Z0A4"/>
<dbReference type="GO" id="GO:0016020">
    <property type="term" value="C:membrane"/>
    <property type="evidence" value="ECO:0007669"/>
    <property type="project" value="UniProtKB-SubCell"/>
</dbReference>
<accession>A0A6L5Z0A4</accession>
<dbReference type="Pfam" id="PF04893">
    <property type="entry name" value="Yip1"/>
    <property type="match status" value="1"/>
</dbReference>
<protein>
    <recommendedName>
        <fullName evidence="6">Yip1 domain-containing protein</fullName>
    </recommendedName>
</protein>
<reference evidence="7 8" key="1">
    <citation type="submission" date="2019-10" db="EMBL/GenBank/DDBJ databases">
        <title>Cognatihalovulum marinum gen. nov. sp. nov., a new member of the family Rhodobacteraceae isolated from deep seawater of the Northwest Indian Ocean.</title>
        <authorList>
            <person name="Ruan C."/>
            <person name="Wang J."/>
            <person name="Zheng X."/>
            <person name="Song L."/>
            <person name="Zhu Y."/>
            <person name="Huang Y."/>
            <person name="Lu Z."/>
            <person name="Du W."/>
            <person name="Huang L."/>
            <person name="Dai X."/>
        </authorList>
    </citation>
    <scope>NUCLEOTIDE SEQUENCE [LARGE SCALE GENOMIC DNA]</scope>
    <source>
        <strain evidence="7 8">2CG4</strain>
    </source>
</reference>
<organism evidence="7 8">
    <name type="scientific">Halovulum marinum</name>
    <dbReference type="NCBI Taxonomy" id="2662447"/>
    <lineage>
        <taxon>Bacteria</taxon>
        <taxon>Pseudomonadati</taxon>
        <taxon>Pseudomonadota</taxon>
        <taxon>Alphaproteobacteria</taxon>
        <taxon>Rhodobacterales</taxon>
        <taxon>Paracoccaceae</taxon>
        <taxon>Halovulum</taxon>
    </lineage>
</organism>
<keyword evidence="3 5" id="KW-1133">Transmembrane helix</keyword>
<gene>
    <name evidence="7" type="ORF">GE300_10085</name>
</gene>
<name>A0A6L5Z0A4_9RHOB</name>
<evidence type="ECO:0000256" key="1">
    <source>
        <dbReference type="ARBA" id="ARBA00004141"/>
    </source>
</evidence>
<dbReference type="EMBL" id="WIND01000006">
    <property type="protein sequence ID" value="MSU89957.1"/>
    <property type="molecule type" value="Genomic_DNA"/>
</dbReference>
<evidence type="ECO:0000256" key="2">
    <source>
        <dbReference type="ARBA" id="ARBA00022692"/>
    </source>
</evidence>
<feature type="transmembrane region" description="Helical" evidence="5">
    <location>
        <begin position="136"/>
        <end position="154"/>
    </location>
</feature>
<evidence type="ECO:0000313" key="7">
    <source>
        <dbReference type="EMBL" id="MSU89957.1"/>
    </source>
</evidence>
<feature type="domain" description="Yip1" evidence="6">
    <location>
        <begin position="13"/>
        <end position="182"/>
    </location>
</feature>
<feature type="transmembrane region" description="Helical" evidence="5">
    <location>
        <begin position="72"/>
        <end position="93"/>
    </location>
</feature>
<dbReference type="Proteomes" id="UP000474957">
    <property type="component" value="Unassembled WGS sequence"/>
</dbReference>
<evidence type="ECO:0000256" key="3">
    <source>
        <dbReference type="ARBA" id="ARBA00022989"/>
    </source>
</evidence>
<keyword evidence="2 5" id="KW-0812">Transmembrane</keyword>
<dbReference type="InterPro" id="IPR006977">
    <property type="entry name" value="Yip1_dom"/>
</dbReference>
<dbReference type="RefSeq" id="WP_154446443.1">
    <property type="nucleotide sequence ID" value="NZ_WIND01000006.1"/>
</dbReference>
<evidence type="ECO:0000259" key="6">
    <source>
        <dbReference type="Pfam" id="PF04893"/>
    </source>
</evidence>
<keyword evidence="4 5" id="KW-0472">Membrane</keyword>
<comment type="caution">
    <text evidence="7">The sequence shown here is derived from an EMBL/GenBank/DDBJ whole genome shotgun (WGS) entry which is preliminary data.</text>
</comment>
<evidence type="ECO:0000256" key="5">
    <source>
        <dbReference type="SAM" id="Phobius"/>
    </source>
</evidence>
<evidence type="ECO:0000313" key="8">
    <source>
        <dbReference type="Proteomes" id="UP000474957"/>
    </source>
</evidence>
<feature type="transmembrane region" description="Helical" evidence="5">
    <location>
        <begin position="33"/>
        <end position="52"/>
    </location>
</feature>
<feature type="transmembrane region" description="Helical" evidence="5">
    <location>
        <begin position="105"/>
        <end position="130"/>
    </location>
</feature>
<sequence length="195" mass="20382">MMPPLLRQLFRESLVLPRSAARRILNLAPPPRAALSVALLAIIVSTLFGAAARLVLPPATNPLAEALLDAPLLATALQFGIYLVMAALVAGLGRLAGGRGDLPGALALMAWIQAMLTVLQVGQTAALLLLPALGNVAGVAVMLWFFYALSAFVAELHGFGNVLKVLGGVFISFIAVLLVLAFLVTLMGVPLPEMR</sequence>
<keyword evidence="8" id="KW-1185">Reference proteome</keyword>
<comment type="subcellular location">
    <subcellularLocation>
        <location evidence="1">Membrane</location>
        <topology evidence="1">Multi-pass membrane protein</topology>
    </subcellularLocation>
</comment>